<feature type="region of interest" description="Disordered" evidence="2">
    <location>
        <begin position="316"/>
        <end position="370"/>
    </location>
</feature>
<dbReference type="Proteomes" id="UP001152797">
    <property type="component" value="Unassembled WGS sequence"/>
</dbReference>
<keyword evidence="1" id="KW-0694">RNA-binding</keyword>
<keyword evidence="7" id="KW-1185">Reference proteome</keyword>
<feature type="domain" description="RRM" evidence="3">
    <location>
        <begin position="378"/>
        <end position="445"/>
    </location>
</feature>
<name>A0A9P1GGB0_9DINO</name>
<dbReference type="InterPro" id="IPR000504">
    <property type="entry name" value="RRM_dom"/>
</dbReference>
<dbReference type="InterPro" id="IPR035979">
    <property type="entry name" value="RBD_domain_sf"/>
</dbReference>
<evidence type="ECO:0000259" key="3">
    <source>
        <dbReference type="PROSITE" id="PS50102"/>
    </source>
</evidence>
<proteinExistence type="predicted"/>
<evidence type="ECO:0000313" key="4">
    <source>
        <dbReference type="EMBL" id="CAI4012013.1"/>
    </source>
</evidence>
<protein>
    <submittedName>
        <fullName evidence="6">Protein MEI2-like 4 (OML4) (MEI2-like protein 4)</fullName>
    </submittedName>
</protein>
<evidence type="ECO:0000313" key="7">
    <source>
        <dbReference type="Proteomes" id="UP001152797"/>
    </source>
</evidence>
<reference evidence="5" key="2">
    <citation type="submission" date="2024-04" db="EMBL/GenBank/DDBJ databases">
        <authorList>
            <person name="Chen Y."/>
            <person name="Shah S."/>
            <person name="Dougan E. K."/>
            <person name="Thang M."/>
            <person name="Chan C."/>
        </authorList>
    </citation>
    <scope>NUCLEOTIDE SEQUENCE [LARGE SCALE GENOMIC DNA]</scope>
</reference>
<feature type="compositionally biased region" description="Polar residues" evidence="2">
    <location>
        <begin position="323"/>
        <end position="342"/>
    </location>
</feature>
<dbReference type="EMBL" id="CAMXCT030005322">
    <property type="protein sequence ID" value="CAL4799325.1"/>
    <property type="molecule type" value="Genomic_DNA"/>
</dbReference>
<evidence type="ECO:0000313" key="6">
    <source>
        <dbReference type="EMBL" id="CAL4799325.1"/>
    </source>
</evidence>
<gene>
    <name evidence="4" type="ORF">C1SCF055_LOCUS37125</name>
</gene>
<accession>A0A9P1GGB0</accession>
<dbReference type="AlphaFoldDB" id="A0A9P1GGB0"/>
<evidence type="ECO:0000256" key="1">
    <source>
        <dbReference type="PROSITE-ProRule" id="PRU00176"/>
    </source>
</evidence>
<dbReference type="OrthoDB" id="448020at2759"/>
<dbReference type="EMBL" id="CAMXCT010005322">
    <property type="protein sequence ID" value="CAI4012013.1"/>
    <property type="molecule type" value="Genomic_DNA"/>
</dbReference>
<evidence type="ECO:0000313" key="5">
    <source>
        <dbReference type="EMBL" id="CAL1165388.1"/>
    </source>
</evidence>
<organism evidence="4">
    <name type="scientific">Cladocopium goreaui</name>
    <dbReference type="NCBI Taxonomy" id="2562237"/>
    <lineage>
        <taxon>Eukaryota</taxon>
        <taxon>Sar</taxon>
        <taxon>Alveolata</taxon>
        <taxon>Dinophyceae</taxon>
        <taxon>Suessiales</taxon>
        <taxon>Symbiodiniaceae</taxon>
        <taxon>Cladocopium</taxon>
    </lineage>
</organism>
<dbReference type="SUPFAM" id="SSF54928">
    <property type="entry name" value="RNA-binding domain, RBD"/>
    <property type="match status" value="1"/>
</dbReference>
<dbReference type="Gene3D" id="3.30.70.330">
    <property type="match status" value="1"/>
</dbReference>
<reference evidence="4" key="1">
    <citation type="submission" date="2022-10" db="EMBL/GenBank/DDBJ databases">
        <authorList>
            <person name="Chen Y."/>
            <person name="Dougan E. K."/>
            <person name="Chan C."/>
            <person name="Rhodes N."/>
            <person name="Thang M."/>
        </authorList>
    </citation>
    <scope>NUCLEOTIDE SEQUENCE</scope>
</reference>
<feature type="compositionally biased region" description="Basic and acidic residues" evidence="2">
    <location>
        <begin position="360"/>
        <end position="370"/>
    </location>
</feature>
<dbReference type="GO" id="GO:0003723">
    <property type="term" value="F:RNA binding"/>
    <property type="evidence" value="ECO:0007669"/>
    <property type="project" value="UniProtKB-UniRule"/>
</dbReference>
<dbReference type="InterPro" id="IPR012677">
    <property type="entry name" value="Nucleotide-bd_a/b_plait_sf"/>
</dbReference>
<sequence>MPQAKKGKADVEATEAKEEDVPEAFGVAVGHCGAFGERKVVPGDSGDSSQDLAPDAELKRMKELLGDEIEAGFQTASSEAKGKTEGFCSYICQFWDMHGHAGSSFEEVHLKGFLANGMRQVVSEMRARQTVFVRNEEEVVEVACRPRSVSDFCVRYEYVQRKASEDALVSPHAYPTHLEDPHPQFGSPVVSPVAYRDQYRMQDRRFGSPVGSPIAYQDMDMPQTPQFRDRLNTQDGDEFPQEATEWSTTTTPYPCYPYMWFPVSGADQQHQAEQEHYDQTGQQPVQTQQQVAAPMLYYCVGFVNAESMTTTTQPQADYAGGWQQESPESSYWTGAEPSQPSKARSKRNETPPKVLQAGQVHRDASKGSEPLVKDEERTTIMLRNIPKDITREKMMDLLNTLGYAKMYDFLYLPRDFKDNFAIYGYAFVNFANHEEASKALELFNGFVDWQSTETNIVPCEAGSSQECSEHIVNTVSLYTWRFH</sequence>
<dbReference type="EMBL" id="CAMXCT020005322">
    <property type="protein sequence ID" value="CAL1165388.1"/>
    <property type="molecule type" value="Genomic_DNA"/>
</dbReference>
<dbReference type="Pfam" id="PF04059">
    <property type="entry name" value="RRM_2"/>
    <property type="match status" value="1"/>
</dbReference>
<dbReference type="InterPro" id="IPR007201">
    <property type="entry name" value="Mei2-like_Rrm_C"/>
</dbReference>
<dbReference type="PROSITE" id="PS50102">
    <property type="entry name" value="RRM"/>
    <property type="match status" value="1"/>
</dbReference>
<evidence type="ECO:0000256" key="2">
    <source>
        <dbReference type="SAM" id="MobiDB-lite"/>
    </source>
</evidence>
<comment type="caution">
    <text evidence="4">The sequence shown here is derived from an EMBL/GenBank/DDBJ whole genome shotgun (WGS) entry which is preliminary data.</text>
</comment>